<dbReference type="InterPro" id="IPR000639">
    <property type="entry name" value="Epox_hydrolase-like"/>
</dbReference>
<dbReference type="PANTHER" id="PTHR21661:SF39">
    <property type="entry name" value="HYDROLASE, PUTATIVE (AFU_ORTHOLOGUE AFUA_3G08960)-RELATED"/>
    <property type="match status" value="1"/>
</dbReference>
<keyword evidence="2" id="KW-0378">Hydrolase</keyword>
<dbReference type="Pfam" id="PF06441">
    <property type="entry name" value="EHN"/>
    <property type="match status" value="1"/>
</dbReference>
<gene>
    <name evidence="4" type="ORF">G7Y89_g6112</name>
</gene>
<dbReference type="PANTHER" id="PTHR21661">
    <property type="entry name" value="EPOXIDE HYDROLASE 1-RELATED"/>
    <property type="match status" value="1"/>
</dbReference>
<comment type="similarity">
    <text evidence="1">Belongs to the peptidase S33 family.</text>
</comment>
<dbReference type="InterPro" id="IPR029058">
    <property type="entry name" value="AB_hydrolase_fold"/>
</dbReference>
<protein>
    <recommendedName>
        <fullName evidence="3">Epoxide hydrolase N-terminal domain-containing protein</fullName>
    </recommendedName>
</protein>
<feature type="domain" description="Epoxide hydrolase N-terminal" evidence="3">
    <location>
        <begin position="17"/>
        <end position="128"/>
    </location>
</feature>
<dbReference type="OrthoDB" id="7130006at2759"/>
<dbReference type="EMBL" id="JAAMPI010000388">
    <property type="protein sequence ID" value="KAF4632021.1"/>
    <property type="molecule type" value="Genomic_DNA"/>
</dbReference>
<evidence type="ECO:0000313" key="4">
    <source>
        <dbReference type="EMBL" id="KAF4632021.1"/>
    </source>
</evidence>
<dbReference type="InterPro" id="IPR011333">
    <property type="entry name" value="SKP1/BTB/POZ_sf"/>
</dbReference>
<dbReference type="Gene3D" id="3.40.50.1820">
    <property type="entry name" value="alpha/beta hydrolase"/>
    <property type="match status" value="1"/>
</dbReference>
<dbReference type="AlphaFoldDB" id="A0A8H4W3C0"/>
<organism evidence="4 5">
    <name type="scientific">Cudoniella acicularis</name>
    <dbReference type="NCBI Taxonomy" id="354080"/>
    <lineage>
        <taxon>Eukaryota</taxon>
        <taxon>Fungi</taxon>
        <taxon>Dikarya</taxon>
        <taxon>Ascomycota</taxon>
        <taxon>Pezizomycotina</taxon>
        <taxon>Leotiomycetes</taxon>
        <taxon>Helotiales</taxon>
        <taxon>Tricladiaceae</taxon>
        <taxon>Cudoniella</taxon>
    </lineage>
</organism>
<proteinExistence type="inferred from homology"/>
<dbReference type="Gene3D" id="3.30.710.10">
    <property type="entry name" value="Potassium Channel Kv1.1, Chain A"/>
    <property type="match status" value="1"/>
</dbReference>
<dbReference type="PRINTS" id="PR00412">
    <property type="entry name" value="EPOXHYDRLASE"/>
</dbReference>
<accession>A0A8H4W3C0</accession>
<evidence type="ECO:0000256" key="1">
    <source>
        <dbReference type="ARBA" id="ARBA00010088"/>
    </source>
</evidence>
<dbReference type="Proteomes" id="UP000566819">
    <property type="component" value="Unassembled WGS sequence"/>
</dbReference>
<evidence type="ECO:0000256" key="2">
    <source>
        <dbReference type="ARBA" id="ARBA00022801"/>
    </source>
</evidence>
<dbReference type="GO" id="GO:0097176">
    <property type="term" value="P:epoxide metabolic process"/>
    <property type="evidence" value="ECO:0007669"/>
    <property type="project" value="TreeGrafter"/>
</dbReference>
<comment type="caution">
    <text evidence="4">The sequence shown here is derived from an EMBL/GenBank/DDBJ whole genome shotgun (WGS) entry which is preliminary data.</text>
</comment>
<dbReference type="GO" id="GO:0004301">
    <property type="term" value="F:epoxide hydrolase activity"/>
    <property type="evidence" value="ECO:0007669"/>
    <property type="project" value="TreeGrafter"/>
</dbReference>
<evidence type="ECO:0000313" key="5">
    <source>
        <dbReference type="Proteomes" id="UP000566819"/>
    </source>
</evidence>
<sequence length="679" mass="76936">MAIPYSQIPTQAIKTPSPFNVSIPANQLSELKALLKSSKIPAPTYESLQEGGRFGVSRRWMTEAKRYWEDEFDWRKCEEHINSFPNFIADVVLGKEEHKIHFVALFSDKIDAIPLILFHGWPGNFMEFLPLLSLMKEKYTPQKLPYHLIVPSHPGYAFSSPPPLNRDFSKADICAIMNQLMTDLGFGSGYIAQGGDIGSHVARELVSEYESSAHVNYFPIHSPSEIHPTSSLTAQEQEGLKRGEDFMKFGTAYAFEHATRPSTIGFVLAASPLALLAWIGEKFLAWSDQDPSLEQILESVTLYWLTETFPTSVYPYRGRFEPPLKSATAYIQKPVGYSSFPKEITPIPKIWAEKEANVVFYREHDKGGHFAALEQPALLMEDVEEFVKQPDDHVDLTYKLQHRHQQDLDQDYDIFDILGASQSFTPNIESNEIPNRLQDNLTCRALIKYDLDETVESPASAQAEDNDDGDSLLGHLESNHEELPKLTCTLEGTSIASFRLMTQWLYSDKISLRSDNGEKNTIHLVELWILAGKFLVPRLQNYIMRILYDILNATPSIALQCLDFIYSSTEKGSMIRKLVIWSLVDALSSEELEKNAVKFPRGYLLEFVLHQRICAEEDLVGLSVEFFLVSEMPGKEVSADFEMMEDEEVKDYLKGFEEVDKSVPADKRAQGNKSDGSLI</sequence>
<reference evidence="4 5" key="1">
    <citation type="submission" date="2020-03" db="EMBL/GenBank/DDBJ databases">
        <title>Draft Genome Sequence of Cudoniella acicularis.</title>
        <authorList>
            <person name="Buettner E."/>
            <person name="Kellner H."/>
        </authorList>
    </citation>
    <scope>NUCLEOTIDE SEQUENCE [LARGE SCALE GENOMIC DNA]</scope>
    <source>
        <strain evidence="4 5">DSM 108380</strain>
    </source>
</reference>
<evidence type="ECO:0000259" key="3">
    <source>
        <dbReference type="Pfam" id="PF06441"/>
    </source>
</evidence>
<name>A0A8H4W3C0_9HELO</name>
<dbReference type="SUPFAM" id="SSF53474">
    <property type="entry name" value="alpha/beta-Hydrolases"/>
    <property type="match status" value="1"/>
</dbReference>
<dbReference type="InterPro" id="IPR010497">
    <property type="entry name" value="Epoxide_hydro_N"/>
</dbReference>
<keyword evidence="5" id="KW-1185">Reference proteome</keyword>